<name>A0A1Z5JZX2_FISSO</name>
<comment type="caution">
    <text evidence="3">The sequence shown here is derived from an EMBL/GenBank/DDBJ whole genome shotgun (WGS) entry which is preliminary data.</text>
</comment>
<dbReference type="EMBL" id="BDSP01000137">
    <property type="protein sequence ID" value="GAX19574.1"/>
    <property type="molecule type" value="Genomic_DNA"/>
</dbReference>
<keyword evidence="4" id="KW-1185">Reference proteome</keyword>
<dbReference type="OrthoDB" id="49314at2759"/>
<sequence>MLDSNTILSSQAPQDDAGMKSQSRRGFLVEGRVLNGTRPLGEHDVILGRGLGTYNHVGNIQFRKLVNQHKMRYLASSKVDKPKVARELVHMWKQLDPPGRFLQRADESKLDWIEVCDKKAQEKASQCLRERTPDVLPYYEVMRDSKRREYSSAESSRENSPAPIKKRMRLDLEAAASGLAQLGSPVPTNNIANNNLHLSALSELQAYSDAANLLLKHEIERKVALRRLLLQQLHAPPVPHISLEQILASVNSNPLDFGRWL</sequence>
<feature type="region of interest" description="Disordered" evidence="1">
    <location>
        <begin position="1"/>
        <end position="22"/>
    </location>
</feature>
<dbReference type="Proteomes" id="UP000198406">
    <property type="component" value="Unassembled WGS sequence"/>
</dbReference>
<gene>
    <name evidence="3" type="ORF">FisN_19Hh152</name>
</gene>
<evidence type="ECO:0000313" key="4">
    <source>
        <dbReference type="Proteomes" id="UP000198406"/>
    </source>
</evidence>
<feature type="domain" description="DUF6824" evidence="2">
    <location>
        <begin position="44"/>
        <end position="130"/>
    </location>
</feature>
<protein>
    <recommendedName>
        <fullName evidence="2">DUF6824 domain-containing protein</fullName>
    </recommendedName>
</protein>
<feature type="compositionally biased region" description="Polar residues" evidence="1">
    <location>
        <begin position="1"/>
        <end position="13"/>
    </location>
</feature>
<dbReference type="InParanoid" id="A0A1Z5JZX2"/>
<organism evidence="3 4">
    <name type="scientific">Fistulifera solaris</name>
    <name type="common">Oleaginous diatom</name>
    <dbReference type="NCBI Taxonomy" id="1519565"/>
    <lineage>
        <taxon>Eukaryota</taxon>
        <taxon>Sar</taxon>
        <taxon>Stramenopiles</taxon>
        <taxon>Ochrophyta</taxon>
        <taxon>Bacillariophyta</taxon>
        <taxon>Bacillariophyceae</taxon>
        <taxon>Bacillariophycidae</taxon>
        <taxon>Naviculales</taxon>
        <taxon>Naviculaceae</taxon>
        <taxon>Fistulifera</taxon>
    </lineage>
</organism>
<reference evidence="3 4" key="1">
    <citation type="journal article" date="2015" name="Plant Cell">
        <title>Oil accumulation by the oleaginous diatom Fistulifera solaris as revealed by the genome and transcriptome.</title>
        <authorList>
            <person name="Tanaka T."/>
            <person name="Maeda Y."/>
            <person name="Veluchamy A."/>
            <person name="Tanaka M."/>
            <person name="Abida H."/>
            <person name="Marechal E."/>
            <person name="Bowler C."/>
            <person name="Muto M."/>
            <person name="Sunaga Y."/>
            <person name="Tanaka M."/>
            <person name="Yoshino T."/>
            <person name="Taniguchi T."/>
            <person name="Fukuda Y."/>
            <person name="Nemoto M."/>
            <person name="Matsumoto M."/>
            <person name="Wong P.S."/>
            <person name="Aburatani S."/>
            <person name="Fujibuchi W."/>
        </authorList>
    </citation>
    <scope>NUCLEOTIDE SEQUENCE [LARGE SCALE GENOMIC DNA]</scope>
    <source>
        <strain evidence="3 4">JPCC DA0580</strain>
    </source>
</reference>
<dbReference type="Pfam" id="PF20710">
    <property type="entry name" value="DUF6824"/>
    <property type="match status" value="1"/>
</dbReference>
<dbReference type="AlphaFoldDB" id="A0A1Z5JZX2"/>
<accession>A0A1Z5JZX2</accession>
<evidence type="ECO:0000256" key="1">
    <source>
        <dbReference type="SAM" id="MobiDB-lite"/>
    </source>
</evidence>
<evidence type="ECO:0000313" key="3">
    <source>
        <dbReference type="EMBL" id="GAX19574.1"/>
    </source>
</evidence>
<evidence type="ECO:0000259" key="2">
    <source>
        <dbReference type="Pfam" id="PF20710"/>
    </source>
</evidence>
<dbReference type="InterPro" id="IPR049227">
    <property type="entry name" value="DUF6824"/>
</dbReference>
<proteinExistence type="predicted"/>